<dbReference type="SUPFAM" id="SSF47384">
    <property type="entry name" value="Homodimeric domain of signal transducing histidine kinase"/>
    <property type="match status" value="1"/>
</dbReference>
<evidence type="ECO:0000313" key="13">
    <source>
        <dbReference type="Proteomes" id="UP001597545"/>
    </source>
</evidence>
<dbReference type="InterPro" id="IPR018060">
    <property type="entry name" value="HTH_AraC"/>
</dbReference>
<evidence type="ECO:0000256" key="2">
    <source>
        <dbReference type="ARBA" id="ARBA00012438"/>
    </source>
</evidence>
<evidence type="ECO:0000256" key="4">
    <source>
        <dbReference type="ARBA" id="ARBA00023015"/>
    </source>
</evidence>
<dbReference type="SMART" id="SM00388">
    <property type="entry name" value="HisKA"/>
    <property type="match status" value="1"/>
</dbReference>
<dbReference type="InterPro" id="IPR011123">
    <property type="entry name" value="Y_Y_Y"/>
</dbReference>
<evidence type="ECO:0000256" key="6">
    <source>
        <dbReference type="ARBA" id="ARBA00023163"/>
    </source>
</evidence>
<dbReference type="EC" id="2.7.13.3" evidence="2"/>
<dbReference type="InterPro" id="IPR001789">
    <property type="entry name" value="Sig_transdc_resp-reg_receiver"/>
</dbReference>
<dbReference type="InterPro" id="IPR011006">
    <property type="entry name" value="CheY-like_superfamily"/>
</dbReference>
<dbReference type="PROSITE" id="PS50109">
    <property type="entry name" value="HIS_KIN"/>
    <property type="match status" value="1"/>
</dbReference>
<accession>A0ABW5KIG2</accession>
<evidence type="ECO:0000256" key="3">
    <source>
        <dbReference type="ARBA" id="ARBA00022553"/>
    </source>
</evidence>
<name>A0ABW5KIG2_9SPHI</name>
<feature type="domain" description="HTH araC/xylS-type" evidence="9">
    <location>
        <begin position="1244"/>
        <end position="1344"/>
    </location>
</feature>
<dbReference type="InterPro" id="IPR036890">
    <property type="entry name" value="HATPase_C_sf"/>
</dbReference>
<keyword evidence="6" id="KW-0804">Transcription</keyword>
<evidence type="ECO:0000259" key="9">
    <source>
        <dbReference type="PROSITE" id="PS01124"/>
    </source>
</evidence>
<evidence type="ECO:0000256" key="1">
    <source>
        <dbReference type="ARBA" id="ARBA00000085"/>
    </source>
</evidence>
<keyword evidence="3 7" id="KW-0597">Phosphoprotein</keyword>
<dbReference type="CDD" id="cd00075">
    <property type="entry name" value="HATPase"/>
    <property type="match status" value="1"/>
</dbReference>
<comment type="catalytic activity">
    <reaction evidence="1">
        <text>ATP + protein L-histidine = ADP + protein N-phospho-L-histidine.</text>
        <dbReference type="EC" id="2.7.13.3"/>
    </reaction>
</comment>
<keyword evidence="13" id="KW-1185">Reference proteome</keyword>
<dbReference type="InterPro" id="IPR015943">
    <property type="entry name" value="WD40/YVTN_repeat-like_dom_sf"/>
</dbReference>
<evidence type="ECO:0000259" key="10">
    <source>
        <dbReference type="PROSITE" id="PS50109"/>
    </source>
</evidence>
<keyword evidence="8" id="KW-1133">Transmembrane helix</keyword>
<dbReference type="PANTHER" id="PTHR43547">
    <property type="entry name" value="TWO-COMPONENT HISTIDINE KINASE"/>
    <property type="match status" value="1"/>
</dbReference>
<dbReference type="SMART" id="SM00387">
    <property type="entry name" value="HATPase_c"/>
    <property type="match status" value="1"/>
</dbReference>
<dbReference type="InterPro" id="IPR036097">
    <property type="entry name" value="HisK_dim/P_sf"/>
</dbReference>
<dbReference type="SMART" id="SM00342">
    <property type="entry name" value="HTH_ARAC"/>
    <property type="match status" value="1"/>
</dbReference>
<dbReference type="InterPro" id="IPR018062">
    <property type="entry name" value="HTH_AraC-typ_CS"/>
</dbReference>
<dbReference type="Gene3D" id="1.10.287.130">
    <property type="match status" value="1"/>
</dbReference>
<feature type="modified residue" description="4-aspartylphosphate" evidence="7">
    <location>
        <position position="1145"/>
    </location>
</feature>
<evidence type="ECO:0000313" key="12">
    <source>
        <dbReference type="EMBL" id="MFD2548034.1"/>
    </source>
</evidence>
<evidence type="ECO:0000256" key="5">
    <source>
        <dbReference type="ARBA" id="ARBA00023125"/>
    </source>
</evidence>
<dbReference type="SUPFAM" id="SSF46689">
    <property type="entry name" value="Homeodomain-like"/>
    <property type="match status" value="1"/>
</dbReference>
<dbReference type="Gene3D" id="2.60.40.10">
    <property type="entry name" value="Immunoglobulins"/>
    <property type="match status" value="1"/>
</dbReference>
<evidence type="ECO:0000259" key="11">
    <source>
        <dbReference type="PROSITE" id="PS50110"/>
    </source>
</evidence>
<feature type="transmembrane region" description="Helical" evidence="8">
    <location>
        <begin position="782"/>
        <end position="800"/>
    </location>
</feature>
<dbReference type="InterPro" id="IPR013783">
    <property type="entry name" value="Ig-like_fold"/>
</dbReference>
<dbReference type="Gene3D" id="1.10.10.60">
    <property type="entry name" value="Homeodomain-like"/>
    <property type="match status" value="1"/>
</dbReference>
<dbReference type="EMBL" id="JBHULR010000004">
    <property type="protein sequence ID" value="MFD2548034.1"/>
    <property type="molecule type" value="Genomic_DNA"/>
</dbReference>
<comment type="caution">
    <text evidence="12">The sequence shown here is derived from an EMBL/GenBank/DDBJ whole genome shotgun (WGS) entry which is preliminary data.</text>
</comment>
<dbReference type="Gene3D" id="3.30.565.10">
    <property type="entry name" value="Histidine kinase-like ATPase, C-terminal domain"/>
    <property type="match status" value="1"/>
</dbReference>
<dbReference type="SUPFAM" id="SSF63829">
    <property type="entry name" value="Calcium-dependent phosphotriesterase"/>
    <property type="match status" value="2"/>
</dbReference>
<dbReference type="SMART" id="SM00448">
    <property type="entry name" value="REC"/>
    <property type="match status" value="1"/>
</dbReference>
<dbReference type="InterPro" id="IPR005467">
    <property type="entry name" value="His_kinase_dom"/>
</dbReference>
<dbReference type="Pfam" id="PF02518">
    <property type="entry name" value="HATPase_c"/>
    <property type="match status" value="1"/>
</dbReference>
<organism evidence="12 13">
    <name type="scientific">Sphingobacterium suaedae</name>
    <dbReference type="NCBI Taxonomy" id="1686402"/>
    <lineage>
        <taxon>Bacteria</taxon>
        <taxon>Pseudomonadati</taxon>
        <taxon>Bacteroidota</taxon>
        <taxon>Sphingobacteriia</taxon>
        <taxon>Sphingobacteriales</taxon>
        <taxon>Sphingobacteriaceae</taxon>
        <taxon>Sphingobacterium</taxon>
    </lineage>
</organism>
<dbReference type="RefSeq" id="WP_380903404.1">
    <property type="nucleotide sequence ID" value="NZ_JBHUEG010000001.1"/>
</dbReference>
<keyword evidence="5" id="KW-0238">DNA-binding</keyword>
<sequence length="1353" mass="154436">MKDVLANNLILFLLLLCSVPGNAQRLSLSSVGIEQELPSLTINKTYQDQEGYIWLATTEGICRYDGYGIRTIRLTAPSGDATLVQNITTISEVNGHLLVGADAGLYIIFKDTYKAIPFPDQRLAHEKITDILVDKRRRIWVGTAQGMHVYGSDFRYLTSYGSETDRNSGLPHAGVNSFFEDLDGSIWICFWEAGLYKLNPTNERAVAYPPLGNRNNPYRMMRDRRGHYWVCTWGDGLFMFDDHRPSAYTTISVKNKRRKTGDEYLFYDIIEDAQLGYIWVLSFSGISAFHYSDAHTVNEIDLSPTFDRTANIFAHLFQGRDGTRWLSIPGEGITHIRTDRPETHQYTLHSIKEDYSITPNLTTLFRDSDGEFWFNQERIGLMAFNPVSGDIRSFSNTDFKDVLSLRAVNGIVEMNGDLWIGSAHEPIVHVFRKDHKKLHLRHSFDLRHAAEQIGFPTVFVVDNRQTIWVGTTRGLAKKGLSDNQFKNVAAITDHVMDMTTDREGNVWVATKNQGLYHIPPGANVPTLQLNKTVQGLQTNQIESVATDMQGKLWIGTKDKRLLAYHPATRLFTEYANALVFSNERLIDIAILPHNIWLSTTRHLYKLDPQTGALVEYSQADGFQVNMFNKKSHDVDRSQQLVYFAGHNGLVGFKDTPIQHVPESRAFIADIRINNRSVIQNFRDGQCNFRDLHLVLRPNEQNIEINFTSMAYAAPEKIRYAYKLEGVDKEWVYAPRERVFATYNNLSKGTYTFLLKATDLNNKWSSPITELHIVKQPAFYESTLAYVLYVLLLAGLIYYIVSFTLNRLKLRSDLQIAQIEKTKTDELVQTKLGYFTNISHDLLTPLTIISCLLDDIQITTKKNLSQFEKMRYNLDRLKRLLQQILDFRRVENKQMQLLVSADSIDSFVEELGNVYFGPLAQKKKIDFQMVPPDRPIYGYFDRDKLDKIVFNILSNAFKYTAAGGQVTLRYGVHEENGIRYLHMEIHDTGVGIPATEIDRIFIPFYTNKDANHRESNGIGLALTKELVEIHHGRIHVHSIAQRGSCFTIQLPIDGEAYSDSERQDVHEQFGSSLVAPPVIYEQENVDAPLSDMEKQQLHLLLVEDNEDLRHTIANVLSRNYQVHQATQGEEALDILRHQDIDIVISDIMMPVMDGLTLCKTIKNADDINHIPVILLTAKNSMDDRVECYQAGADGYISKPFELKVLEARIHSFVINKRTKQLDFKTDRHINISTLDHTPLDEQFLTKMIHIIEEHLSDSQFDVVVLGDKVGLSKSTLYRKTKVLLNLSPSEFIKNIRLKHACQMMEKDKSITVSEVAFSTGFSDPRYFSTCFKAEFGITPSEYQKSKSGHAIGHD</sequence>
<feature type="domain" description="Histidine kinase" evidence="10">
    <location>
        <begin position="836"/>
        <end position="1053"/>
    </location>
</feature>
<dbReference type="CDD" id="cd00082">
    <property type="entry name" value="HisKA"/>
    <property type="match status" value="1"/>
</dbReference>
<evidence type="ECO:0000256" key="7">
    <source>
        <dbReference type="PROSITE-ProRule" id="PRU00169"/>
    </source>
</evidence>
<dbReference type="PROSITE" id="PS50110">
    <property type="entry name" value="RESPONSE_REGULATORY"/>
    <property type="match status" value="1"/>
</dbReference>
<dbReference type="Pfam" id="PF00512">
    <property type="entry name" value="HisKA"/>
    <property type="match status" value="1"/>
</dbReference>
<protein>
    <recommendedName>
        <fullName evidence="2">histidine kinase</fullName>
        <ecNumber evidence="2">2.7.13.3</ecNumber>
    </recommendedName>
</protein>
<keyword evidence="8" id="KW-0472">Membrane</keyword>
<gene>
    <name evidence="12" type="ORF">ACFSR5_10305</name>
</gene>
<dbReference type="PROSITE" id="PS01124">
    <property type="entry name" value="HTH_ARAC_FAMILY_2"/>
    <property type="match status" value="1"/>
</dbReference>
<dbReference type="InterPro" id="IPR009057">
    <property type="entry name" value="Homeodomain-like_sf"/>
</dbReference>
<dbReference type="InterPro" id="IPR004358">
    <property type="entry name" value="Sig_transdc_His_kin-like_C"/>
</dbReference>
<feature type="domain" description="Response regulatory" evidence="11">
    <location>
        <begin position="1097"/>
        <end position="1212"/>
    </location>
</feature>
<keyword evidence="8" id="KW-0812">Transmembrane</keyword>
<dbReference type="SUPFAM" id="SSF55874">
    <property type="entry name" value="ATPase domain of HSP90 chaperone/DNA topoisomerase II/histidine kinase"/>
    <property type="match status" value="1"/>
</dbReference>
<keyword evidence="4" id="KW-0805">Transcription regulation</keyword>
<dbReference type="InterPro" id="IPR003661">
    <property type="entry name" value="HisK_dim/P_dom"/>
</dbReference>
<dbReference type="PRINTS" id="PR00344">
    <property type="entry name" value="BCTRLSENSOR"/>
</dbReference>
<dbReference type="Pfam" id="PF12833">
    <property type="entry name" value="HTH_18"/>
    <property type="match status" value="1"/>
</dbReference>
<dbReference type="Proteomes" id="UP001597545">
    <property type="component" value="Unassembled WGS sequence"/>
</dbReference>
<proteinExistence type="predicted"/>
<dbReference type="Pfam" id="PF00072">
    <property type="entry name" value="Response_reg"/>
    <property type="match status" value="1"/>
</dbReference>
<dbReference type="PROSITE" id="PS00041">
    <property type="entry name" value="HTH_ARAC_FAMILY_1"/>
    <property type="match status" value="1"/>
</dbReference>
<dbReference type="CDD" id="cd17574">
    <property type="entry name" value="REC_OmpR"/>
    <property type="match status" value="1"/>
</dbReference>
<dbReference type="Gene3D" id="2.130.10.10">
    <property type="entry name" value="YVTN repeat-like/Quinoprotein amine dehydrogenase"/>
    <property type="match status" value="2"/>
</dbReference>
<dbReference type="Pfam" id="PF07495">
    <property type="entry name" value="Y_Y_Y"/>
    <property type="match status" value="1"/>
</dbReference>
<dbReference type="SUPFAM" id="SSF52172">
    <property type="entry name" value="CheY-like"/>
    <property type="match status" value="1"/>
</dbReference>
<dbReference type="InterPro" id="IPR003594">
    <property type="entry name" value="HATPase_dom"/>
</dbReference>
<reference evidence="13" key="1">
    <citation type="journal article" date="2019" name="Int. J. Syst. Evol. Microbiol.">
        <title>The Global Catalogue of Microorganisms (GCM) 10K type strain sequencing project: providing services to taxonomists for standard genome sequencing and annotation.</title>
        <authorList>
            <consortium name="The Broad Institute Genomics Platform"/>
            <consortium name="The Broad Institute Genome Sequencing Center for Infectious Disease"/>
            <person name="Wu L."/>
            <person name="Ma J."/>
        </authorList>
    </citation>
    <scope>NUCLEOTIDE SEQUENCE [LARGE SCALE GENOMIC DNA]</scope>
    <source>
        <strain evidence="13">KCTC 42662</strain>
    </source>
</reference>
<dbReference type="PANTHER" id="PTHR43547:SF2">
    <property type="entry name" value="HYBRID SIGNAL TRANSDUCTION HISTIDINE KINASE C"/>
    <property type="match status" value="1"/>
</dbReference>
<dbReference type="Gene3D" id="3.40.50.2300">
    <property type="match status" value="1"/>
</dbReference>
<evidence type="ECO:0000256" key="8">
    <source>
        <dbReference type="SAM" id="Phobius"/>
    </source>
</evidence>